<proteinExistence type="predicted"/>
<dbReference type="EMBL" id="LNQE01001562">
    <property type="protein sequence ID" value="KUG15340.1"/>
    <property type="molecule type" value="Genomic_DNA"/>
</dbReference>
<gene>
    <name evidence="1" type="ORF">ASZ90_014998</name>
</gene>
<reference evidence="1" key="1">
    <citation type="journal article" date="2015" name="Proc. Natl. Acad. Sci. U.S.A.">
        <title>Networks of energetic and metabolic interactions define dynamics in microbial communities.</title>
        <authorList>
            <person name="Embree M."/>
            <person name="Liu J.K."/>
            <person name="Al-Bassam M.M."/>
            <person name="Zengler K."/>
        </authorList>
    </citation>
    <scope>NUCLEOTIDE SEQUENCE</scope>
</reference>
<organism evidence="1">
    <name type="scientific">hydrocarbon metagenome</name>
    <dbReference type="NCBI Taxonomy" id="938273"/>
    <lineage>
        <taxon>unclassified sequences</taxon>
        <taxon>metagenomes</taxon>
        <taxon>ecological metagenomes</taxon>
    </lineage>
</organism>
<name>A0A0W8F396_9ZZZZ</name>
<comment type="caution">
    <text evidence="1">The sequence shown here is derived from an EMBL/GenBank/DDBJ whole genome shotgun (WGS) entry which is preliminary data.</text>
</comment>
<accession>A0A0W8F396</accession>
<sequence>MYRSGIGAGEGVGTGVPGSVAGTDGIEALFFSSSIRSSFEPCCASANAGKSYR</sequence>
<evidence type="ECO:0000313" key="1">
    <source>
        <dbReference type="EMBL" id="KUG15340.1"/>
    </source>
</evidence>
<protein>
    <submittedName>
        <fullName evidence="1">Uncharacterized protein</fullName>
    </submittedName>
</protein>
<dbReference type="AlphaFoldDB" id="A0A0W8F396"/>